<protein>
    <submittedName>
        <fullName evidence="2">Uncharacterized protein</fullName>
    </submittedName>
</protein>
<proteinExistence type="predicted"/>
<keyword evidence="1" id="KW-0812">Transmembrane</keyword>
<organism evidence="2">
    <name type="scientific">Siphoviridae sp. ctgBD49</name>
    <dbReference type="NCBI Taxonomy" id="2826420"/>
    <lineage>
        <taxon>Viruses</taxon>
        <taxon>Duplodnaviria</taxon>
        <taxon>Heunggongvirae</taxon>
        <taxon>Uroviricota</taxon>
        <taxon>Caudoviricetes</taxon>
    </lineage>
</organism>
<feature type="transmembrane region" description="Helical" evidence="1">
    <location>
        <begin position="90"/>
        <end position="108"/>
    </location>
</feature>
<reference evidence="2" key="1">
    <citation type="journal article" date="2021" name="Proc. Natl. Acad. Sci. U.S.A.">
        <title>A Catalog of Tens of Thousands of Viruses from Human Metagenomes Reveals Hidden Associations with Chronic Diseases.</title>
        <authorList>
            <person name="Tisza M.J."/>
            <person name="Buck C.B."/>
        </authorList>
    </citation>
    <scope>NUCLEOTIDE SEQUENCE</scope>
    <source>
        <strain evidence="2">CtgBD49</strain>
    </source>
</reference>
<evidence type="ECO:0000313" key="2">
    <source>
        <dbReference type="EMBL" id="DAE20949.1"/>
    </source>
</evidence>
<name>A0A8S5QQC9_9CAUD</name>
<accession>A0A8S5QQC9</accession>
<dbReference type="EMBL" id="BK015703">
    <property type="protein sequence ID" value="DAE20949.1"/>
    <property type="molecule type" value="Genomic_DNA"/>
</dbReference>
<evidence type="ECO:0000256" key="1">
    <source>
        <dbReference type="SAM" id="Phobius"/>
    </source>
</evidence>
<sequence length="129" mass="14587">MWIGVETDSIWYFRGRNSFDNREQNMVYYERGLLKMSDEKKTINVDGLSDVSIKAFQEGVDVCRGGKGIWMMDDEAYHEKMDKSFNHGSIVAFIATSIASACLAVYVANEDKIKGGFASAMKFIFGKKK</sequence>
<keyword evidence="1" id="KW-0472">Membrane</keyword>
<keyword evidence="1" id="KW-1133">Transmembrane helix</keyword>